<dbReference type="Proteomes" id="UP000178264">
    <property type="component" value="Unassembled WGS sequence"/>
</dbReference>
<reference evidence="2 3" key="1">
    <citation type="journal article" date="2016" name="Nat. Commun.">
        <title>Thousands of microbial genomes shed light on interconnected biogeochemical processes in an aquifer system.</title>
        <authorList>
            <person name="Anantharaman K."/>
            <person name="Brown C.T."/>
            <person name="Hug L.A."/>
            <person name="Sharon I."/>
            <person name="Castelle C.J."/>
            <person name="Probst A.J."/>
            <person name="Thomas B.C."/>
            <person name="Singh A."/>
            <person name="Wilkins M.J."/>
            <person name="Karaoz U."/>
            <person name="Brodie E.L."/>
            <person name="Williams K.H."/>
            <person name="Hubbard S.S."/>
            <person name="Banfield J.F."/>
        </authorList>
    </citation>
    <scope>NUCLEOTIDE SEQUENCE [LARGE SCALE GENOMIC DNA]</scope>
</reference>
<feature type="transmembrane region" description="Helical" evidence="1">
    <location>
        <begin position="61"/>
        <end position="82"/>
    </location>
</feature>
<dbReference type="AlphaFoldDB" id="A0A1F7VD05"/>
<dbReference type="EMBL" id="MGER01000045">
    <property type="protein sequence ID" value="OGL87874.1"/>
    <property type="molecule type" value="Genomic_DNA"/>
</dbReference>
<dbReference type="SUPFAM" id="SSF49464">
    <property type="entry name" value="Carboxypeptidase regulatory domain-like"/>
    <property type="match status" value="1"/>
</dbReference>
<sequence length="644" mass="69146">MIKIPNPLPAQAGNDQFPNKSQIPISKKIGHWTLDIGHLFEIWILKLGFNSRKKRNPAFTLIEAIVGVAVFTLIAIGIYSVITQTTKLIHAARARVAATALVNEQIEIVRNLPYASVGTSGGIPNGSLPQTQTLLRDGIAFTVNTTIRNVDDPFDGTIGGAPNDTAPADYKLVEISVSCASCTGNPPLVFTTTISPKNLEVSTNNGSLFIRVFDASGHAVPQASVHVENAVVSPSIAIDDVTNNEGLLQLIDVPPADESYSIRVTRDGYSTEQTYQPGAPGNPNPVKPHASVLTQQVTQVSFSIDKVSTVHLTTTNQLCNPLTFVDLHSEGTKLIGTNPSLLKYSEDFFTDGNGTRELTNFEWDTYIFSLTDTGYDLAGSIPLSPVIVSPDAVLPVTLVLKSHTPYSLLVTVLDTATQQPLPDSQVRLSRNGYDLTLATNRGYAWQTDWSGGGSQEQFTDETRYYDNDGGINATSTQGDLFLARSGSDYQSIGTLISSTIDTGTGTNYVSVFWKPADQLPQTGADSVRMQLASNNDNATWNFSGPDGTSSSFYTPGISAVHASHNNNRYMRYKITLSTLDPAVSPNVSDIGITFVNGCVPPGQAFFSNLSANDYTVEVSHNGYATSTDSINITGNNAYSVVLSP</sequence>
<comment type="caution">
    <text evidence="2">The sequence shown here is derived from an EMBL/GenBank/DDBJ whole genome shotgun (WGS) entry which is preliminary data.</text>
</comment>
<dbReference type="InterPro" id="IPR008969">
    <property type="entry name" value="CarboxyPept-like_regulatory"/>
</dbReference>
<evidence type="ECO:0000256" key="1">
    <source>
        <dbReference type="SAM" id="Phobius"/>
    </source>
</evidence>
<keyword evidence="1" id="KW-1133">Transmembrane helix</keyword>
<name>A0A1F7VD05_9BACT</name>
<accession>A0A1F7VD05</accession>
<keyword evidence="1" id="KW-0472">Membrane</keyword>
<evidence type="ECO:0008006" key="4">
    <source>
        <dbReference type="Google" id="ProtNLM"/>
    </source>
</evidence>
<evidence type="ECO:0000313" key="2">
    <source>
        <dbReference type="EMBL" id="OGL87874.1"/>
    </source>
</evidence>
<keyword evidence="1" id="KW-0812">Transmembrane</keyword>
<protein>
    <recommendedName>
        <fullName evidence="4">PEGA domain-containing protein</fullName>
    </recommendedName>
</protein>
<gene>
    <name evidence="2" type="ORF">A3I42_03520</name>
</gene>
<organism evidence="2 3">
    <name type="scientific">Candidatus Uhrbacteria bacterium RIFCSPLOWO2_02_FULL_49_11</name>
    <dbReference type="NCBI Taxonomy" id="1802409"/>
    <lineage>
        <taxon>Bacteria</taxon>
        <taxon>Candidatus Uhriibacteriota</taxon>
    </lineage>
</organism>
<proteinExistence type="predicted"/>
<evidence type="ECO:0000313" key="3">
    <source>
        <dbReference type="Proteomes" id="UP000178264"/>
    </source>
</evidence>